<keyword evidence="3" id="KW-1185">Reference proteome</keyword>
<organism evidence="2 3">
    <name type="scientific">Camelus dromedarius</name>
    <name type="common">Dromedary</name>
    <name type="synonym">Arabian camel</name>
    <dbReference type="NCBI Taxonomy" id="9838"/>
    <lineage>
        <taxon>Eukaryota</taxon>
        <taxon>Metazoa</taxon>
        <taxon>Chordata</taxon>
        <taxon>Craniata</taxon>
        <taxon>Vertebrata</taxon>
        <taxon>Euteleostomi</taxon>
        <taxon>Mammalia</taxon>
        <taxon>Eutheria</taxon>
        <taxon>Laurasiatheria</taxon>
        <taxon>Artiodactyla</taxon>
        <taxon>Tylopoda</taxon>
        <taxon>Camelidae</taxon>
        <taxon>Camelus</taxon>
    </lineage>
</organism>
<dbReference type="Proteomes" id="UP000299084">
    <property type="component" value="Unassembled WGS sequence"/>
</dbReference>
<evidence type="ECO:0000313" key="2">
    <source>
        <dbReference type="EMBL" id="KAB1266105.1"/>
    </source>
</evidence>
<comment type="caution">
    <text evidence="2">The sequence shown here is derived from an EMBL/GenBank/DDBJ whole genome shotgun (WGS) entry which is preliminary data.</text>
</comment>
<feature type="compositionally biased region" description="Polar residues" evidence="1">
    <location>
        <begin position="65"/>
        <end position="85"/>
    </location>
</feature>
<dbReference type="EMBL" id="JWIN03000016">
    <property type="protein sequence ID" value="KAB1266105.1"/>
    <property type="molecule type" value="Genomic_DNA"/>
</dbReference>
<feature type="compositionally biased region" description="Low complexity" evidence="1">
    <location>
        <begin position="108"/>
        <end position="122"/>
    </location>
</feature>
<sequence>MALPPCWHHPSWSSRKTVRNGGRVEVSLYESRALWGGNWRPQSKRGAGMGRGPRSARPWHRVGASPTQLSRRVSVQVPTGPTATSGRLREHTPGVSYRKQGTPDASLAPVQRSRASSPASVPLPSPGSTGLIEVLPRSGRLLPESAPN</sequence>
<reference evidence="2 3" key="1">
    <citation type="journal article" date="2019" name="Mol. Ecol. Resour.">
        <title>Improving Illumina assemblies with Hi-C and long reads: an example with the North African dromedary.</title>
        <authorList>
            <person name="Elbers J.P."/>
            <person name="Rogers M.F."/>
            <person name="Perelman P.L."/>
            <person name="Proskuryakova A.A."/>
            <person name="Serdyukova N.A."/>
            <person name="Johnson W.E."/>
            <person name="Horin P."/>
            <person name="Corander J."/>
            <person name="Murphy D."/>
            <person name="Burger P.A."/>
        </authorList>
    </citation>
    <scope>NUCLEOTIDE SEQUENCE [LARGE SCALE GENOMIC DNA]</scope>
    <source>
        <strain evidence="2">Drom800</strain>
        <tissue evidence="2">Blood</tissue>
    </source>
</reference>
<name>A0A5N4D4U2_CAMDR</name>
<evidence type="ECO:0000256" key="1">
    <source>
        <dbReference type="SAM" id="MobiDB-lite"/>
    </source>
</evidence>
<gene>
    <name evidence="2" type="ORF">Cadr_000018556</name>
</gene>
<evidence type="ECO:0000313" key="3">
    <source>
        <dbReference type="Proteomes" id="UP000299084"/>
    </source>
</evidence>
<feature type="region of interest" description="Disordered" evidence="1">
    <location>
        <begin position="37"/>
        <end position="148"/>
    </location>
</feature>
<proteinExistence type="predicted"/>
<protein>
    <submittedName>
        <fullName evidence="2">Uncharacterized protein</fullName>
    </submittedName>
</protein>
<dbReference type="AlphaFoldDB" id="A0A5N4D4U2"/>
<accession>A0A5N4D4U2</accession>